<dbReference type="InterPro" id="IPR032466">
    <property type="entry name" value="Metal_Hydrolase"/>
</dbReference>
<sequence>MRDTGLLVAAGTDATRVSSYNPWLSLSWLVTGRTIGDTLLYPATNRVDRVTALEMYTTAGAALTGESELKGTITEGKYGDLAVLSADYFSVPDEDIDRIESLVTVAGGKVVHAAGDYENIAAPPSRRSAPPGARSPASGASRPRREQARPAPSPRRPPTPRNSARGATGAGTSTAYRGSSAGRSIRWTVASEARA</sequence>
<organism evidence="3 4">
    <name type="scientific">Streptomyces pseudovenezuelae</name>
    <dbReference type="NCBI Taxonomy" id="67350"/>
    <lineage>
        <taxon>Bacteria</taxon>
        <taxon>Bacillati</taxon>
        <taxon>Actinomycetota</taxon>
        <taxon>Actinomycetes</taxon>
        <taxon>Kitasatosporales</taxon>
        <taxon>Streptomycetaceae</taxon>
        <taxon>Streptomyces</taxon>
        <taxon>Streptomyces aurantiacus group</taxon>
    </lineage>
</organism>
<feature type="region of interest" description="Disordered" evidence="1">
    <location>
        <begin position="120"/>
        <end position="195"/>
    </location>
</feature>
<comment type="caution">
    <text evidence="3">The sequence shown here is derived from an EMBL/GenBank/DDBJ whole genome shotgun (WGS) entry which is preliminary data.</text>
</comment>
<dbReference type="InterPro" id="IPR013108">
    <property type="entry name" value="Amidohydro_3"/>
</dbReference>
<dbReference type="Gene3D" id="3.20.20.140">
    <property type="entry name" value="Metal-dependent hydrolases"/>
    <property type="match status" value="1"/>
</dbReference>
<feature type="compositionally biased region" description="Low complexity" evidence="1">
    <location>
        <begin position="121"/>
        <end position="141"/>
    </location>
</feature>
<gene>
    <name evidence="3" type="ORF">M2283_005543</name>
</gene>
<protein>
    <recommendedName>
        <fullName evidence="2">Amidohydrolase 3 domain-containing protein</fullName>
    </recommendedName>
</protein>
<evidence type="ECO:0000313" key="4">
    <source>
        <dbReference type="Proteomes" id="UP001160499"/>
    </source>
</evidence>
<dbReference type="PANTHER" id="PTHR22642:SF21">
    <property type="entry name" value="PERIPLASMIC PROTEIN"/>
    <property type="match status" value="1"/>
</dbReference>
<dbReference type="Gene3D" id="2.30.40.10">
    <property type="entry name" value="Urease, subunit C, domain 1"/>
    <property type="match status" value="1"/>
</dbReference>
<dbReference type="RefSeq" id="WP_432423132.1">
    <property type="nucleotide sequence ID" value="NZ_JARXVH010000009.1"/>
</dbReference>
<accession>A0ABT6LPH3</accession>
<dbReference type="SUPFAM" id="SSF51338">
    <property type="entry name" value="Composite domain of metallo-dependent hydrolases"/>
    <property type="match status" value="1"/>
</dbReference>
<dbReference type="PANTHER" id="PTHR22642">
    <property type="entry name" value="IMIDAZOLONEPROPIONASE"/>
    <property type="match status" value="1"/>
</dbReference>
<feature type="domain" description="Amidohydrolase 3" evidence="2">
    <location>
        <begin position="1"/>
        <end position="112"/>
    </location>
</feature>
<dbReference type="Proteomes" id="UP001160499">
    <property type="component" value="Unassembled WGS sequence"/>
</dbReference>
<evidence type="ECO:0000313" key="3">
    <source>
        <dbReference type="EMBL" id="MDH6218211.1"/>
    </source>
</evidence>
<dbReference type="EMBL" id="JARXVH010000009">
    <property type="protein sequence ID" value="MDH6218211.1"/>
    <property type="molecule type" value="Genomic_DNA"/>
</dbReference>
<dbReference type="InterPro" id="IPR011059">
    <property type="entry name" value="Metal-dep_hydrolase_composite"/>
</dbReference>
<keyword evidence="4" id="KW-1185">Reference proteome</keyword>
<reference evidence="3 4" key="1">
    <citation type="submission" date="2023-04" db="EMBL/GenBank/DDBJ databases">
        <title>Forest soil microbial communities from Buena Vista Peninsula, Colon Province, Panama.</title>
        <authorList>
            <person name="Bouskill N."/>
        </authorList>
    </citation>
    <scope>NUCLEOTIDE SEQUENCE [LARGE SCALE GENOMIC DNA]</scope>
    <source>
        <strain evidence="3 4">GGS1</strain>
    </source>
</reference>
<dbReference type="Pfam" id="PF07969">
    <property type="entry name" value="Amidohydro_3"/>
    <property type="match status" value="1"/>
</dbReference>
<evidence type="ECO:0000256" key="1">
    <source>
        <dbReference type="SAM" id="MobiDB-lite"/>
    </source>
</evidence>
<proteinExistence type="predicted"/>
<dbReference type="SUPFAM" id="SSF51556">
    <property type="entry name" value="Metallo-dependent hydrolases"/>
    <property type="match status" value="1"/>
</dbReference>
<feature type="compositionally biased region" description="Low complexity" evidence="1">
    <location>
        <begin position="161"/>
        <end position="182"/>
    </location>
</feature>
<name>A0ABT6LPH3_9ACTN</name>
<feature type="compositionally biased region" description="Pro residues" evidence="1">
    <location>
        <begin position="151"/>
        <end position="160"/>
    </location>
</feature>
<evidence type="ECO:0000259" key="2">
    <source>
        <dbReference type="Pfam" id="PF07969"/>
    </source>
</evidence>